<dbReference type="EC" id="4.2.1.53" evidence="1"/>
<sequence>MSNVASEEQHHIVGGGIAGLATAVYLIRDAGVEGKDIRIYEQLDVTGGSLDGSGDAETGYVIRGGRMFEEHFACTFDLLGTIPSVNDPGISITEDIMAFNRMVPGSSNCRLVREGKPAEDRYDLTISAHDIVDINRLILRSERFLGSQSIEDWFQPSFFESNFWLMWSTMFSFQPWHALIEMRRYLRRFIHLFPGFTRIAGILRTRYNQYDSLIAPIVTWLRDRGVKIATGAQVIGVTIEGTRQDRRVTALALTDDGNVQTNEFDCVYLTLGSMTDGSVMGSNDRAPELHDQESGAWTLWRRLAAQHEGFGHPEAFCGDTGKTAWHSFTATVDGPDFFEFMEDFTNNRTGTGGLVTFADSGWVLSIVLFHQPHFRGQKHGTYTFWGYGLRGDRPGDFVKKPMWEAAGDEIITELSGHLKLTNKQKACFDSARVLPCRMPFITSQFMPRRPGDRPDVRPNGARNFAVIGQYCELPRDCVFTVEYSVRSARTAVASLTGRVDPPPLVARTDLDPMVLIRAARALIGM</sequence>
<gene>
    <name evidence="1" type="ORF">ACFFUT_06685</name>
</gene>
<proteinExistence type="predicted"/>
<dbReference type="Gene3D" id="3.50.50.60">
    <property type="entry name" value="FAD/NAD(P)-binding domain"/>
    <property type="match status" value="3"/>
</dbReference>
<reference evidence="1 2" key="1">
    <citation type="submission" date="2024-09" db="EMBL/GenBank/DDBJ databases">
        <authorList>
            <person name="Sun Q."/>
            <person name="Mori K."/>
        </authorList>
    </citation>
    <scope>NUCLEOTIDE SEQUENCE [LARGE SCALE GENOMIC DNA]</scope>
    <source>
        <strain evidence="1 2">CECT 8726</strain>
    </source>
</reference>
<accession>A0ABV5JDC8</accession>
<comment type="caution">
    <text evidence="1">The sequence shown here is derived from an EMBL/GenBank/DDBJ whole genome shotgun (WGS) entry which is preliminary data.</text>
</comment>
<evidence type="ECO:0000313" key="1">
    <source>
        <dbReference type="EMBL" id="MFB9231471.1"/>
    </source>
</evidence>
<dbReference type="NCBIfam" id="NF010584">
    <property type="entry name" value="PRK13977.1"/>
    <property type="match status" value="1"/>
</dbReference>
<dbReference type="GO" id="GO:0050151">
    <property type="term" value="F:oleate hydratase activity"/>
    <property type="evidence" value="ECO:0007669"/>
    <property type="project" value="UniProtKB-EC"/>
</dbReference>
<dbReference type="SUPFAM" id="SSF51905">
    <property type="entry name" value="FAD/NAD(P)-binding domain"/>
    <property type="match status" value="1"/>
</dbReference>
<name>A0ABV5JDC8_9RHOB</name>
<keyword evidence="1" id="KW-0456">Lyase</keyword>
<dbReference type="InterPro" id="IPR036188">
    <property type="entry name" value="FAD/NAD-bd_sf"/>
</dbReference>
<protein>
    <submittedName>
        <fullName evidence="1">Oleate hydratase</fullName>
        <ecNumber evidence="1">4.2.1.53</ecNumber>
    </submittedName>
</protein>
<dbReference type="RefSeq" id="WP_213891159.1">
    <property type="nucleotide sequence ID" value="NZ_JAGFNU010000020.1"/>
</dbReference>
<organism evidence="1 2">
    <name type="scientific">Pseudohalocynthiibacter aestuariivivens</name>
    <dbReference type="NCBI Taxonomy" id="1591409"/>
    <lineage>
        <taxon>Bacteria</taxon>
        <taxon>Pseudomonadati</taxon>
        <taxon>Pseudomonadota</taxon>
        <taxon>Alphaproteobacteria</taxon>
        <taxon>Rhodobacterales</taxon>
        <taxon>Paracoccaceae</taxon>
        <taxon>Pseudohalocynthiibacter</taxon>
    </lineage>
</organism>
<dbReference type="PANTHER" id="PTHR37417">
    <property type="entry name" value="67 KDA MYOSIN-CROSS-REACTIVE ANTIGEN FAMILY PROTEIN (AFU_ORTHOLOGUE AFUA_5G09970)"/>
    <property type="match status" value="1"/>
</dbReference>
<dbReference type="Proteomes" id="UP001589683">
    <property type="component" value="Unassembled WGS sequence"/>
</dbReference>
<keyword evidence="2" id="KW-1185">Reference proteome</keyword>
<dbReference type="EMBL" id="JBHMEA010000017">
    <property type="protein sequence ID" value="MFB9231471.1"/>
    <property type="molecule type" value="Genomic_DNA"/>
</dbReference>
<evidence type="ECO:0000313" key="2">
    <source>
        <dbReference type="Proteomes" id="UP001589683"/>
    </source>
</evidence>
<dbReference type="Pfam" id="PF06100">
    <property type="entry name" value="MCRA"/>
    <property type="match status" value="1"/>
</dbReference>
<dbReference type="PANTHER" id="PTHR37417:SF2">
    <property type="entry name" value="67 KDA MYOSIN-CROSS-REACTIVE ANTIGEN FAMILY PROTEIN (AFU_ORTHOLOGUE AFUA_5G09970)"/>
    <property type="match status" value="1"/>
</dbReference>
<dbReference type="InterPro" id="IPR010354">
    <property type="entry name" value="Oleate_hydratase"/>
</dbReference>